<evidence type="ECO:0000256" key="1">
    <source>
        <dbReference type="SAM" id="Phobius"/>
    </source>
</evidence>
<accession>A0ABZ1FRR6</accession>
<dbReference type="EMBL" id="CP109106">
    <property type="protein sequence ID" value="WSB72610.1"/>
    <property type="molecule type" value="Genomic_DNA"/>
</dbReference>
<dbReference type="Proteomes" id="UP001344251">
    <property type="component" value="Chromosome"/>
</dbReference>
<dbReference type="RefSeq" id="WP_326622242.1">
    <property type="nucleotide sequence ID" value="NZ_CP109106.1"/>
</dbReference>
<gene>
    <name evidence="2" type="ORF">OG863_34240</name>
</gene>
<keyword evidence="1" id="KW-0812">Transmembrane</keyword>
<evidence type="ECO:0000313" key="2">
    <source>
        <dbReference type="EMBL" id="WSB72610.1"/>
    </source>
</evidence>
<sequence length="467" mass="52228">MPRWGEGRDLTRYLCAAAYLDREYARSLIKQVAAQPHLGVAAAPACDVPVVLRHAYLANARRHSRDLVLTVLFLLAFVFAFWVGHPGITLLVLFLSWVTVFSFELSTKYGRHLQSLRPDRFDPAAAPLPLNADVAARLRQISEYADGNVTAYSGYSPFIGYGSALDSWSLTFDVTASSSPGLTPQDFDVTDLYTHIAERVGTLVLPCLEIEERLFVDGSGLLEDTRFLPDPLGRPVARIPFAQMDALKRTPEEGARPYLAVHSTGWGGELVTSLFLRFIRSESNLFVEAVPTVLFPLLDRYRVIDTLMPRPPLRELVTLFSQTLVSTVFVLVASPVRAIAGFAPDYGMTWRVRRQDRLITRLRRFDYGARQSVRRQAADKKHHRYFQKADSGMVLKTVEKRVLDALVEFAQARDIDVGDLVQRQETIINNGIIAAHGARVDSSSVASGERSRISMRVLNKIPLLNTD</sequence>
<protein>
    <submittedName>
        <fullName evidence="2">Zinc ribbon domain-containing protein</fullName>
    </submittedName>
</protein>
<name>A0ABZ1FRR6_9ACTN</name>
<evidence type="ECO:0000313" key="3">
    <source>
        <dbReference type="Proteomes" id="UP001344251"/>
    </source>
</evidence>
<feature type="transmembrane region" description="Helical" evidence="1">
    <location>
        <begin position="67"/>
        <end position="84"/>
    </location>
</feature>
<reference evidence="2 3" key="1">
    <citation type="submission" date="2022-10" db="EMBL/GenBank/DDBJ databases">
        <title>The complete genomes of actinobacterial strains from the NBC collection.</title>
        <authorList>
            <person name="Joergensen T.S."/>
            <person name="Alvarez Arevalo M."/>
            <person name="Sterndorff E.B."/>
            <person name="Faurdal D."/>
            <person name="Vuksanovic O."/>
            <person name="Mourched A.-S."/>
            <person name="Charusanti P."/>
            <person name="Shaw S."/>
            <person name="Blin K."/>
            <person name="Weber T."/>
        </authorList>
    </citation>
    <scope>NUCLEOTIDE SEQUENCE [LARGE SCALE GENOMIC DNA]</scope>
    <source>
        <strain evidence="2 3">NBC 01774</strain>
    </source>
</reference>
<keyword evidence="3" id="KW-1185">Reference proteome</keyword>
<proteinExistence type="predicted"/>
<organism evidence="2 3">
    <name type="scientific">Streptomyces decoyicus</name>
    <dbReference type="NCBI Taxonomy" id="249567"/>
    <lineage>
        <taxon>Bacteria</taxon>
        <taxon>Bacillati</taxon>
        <taxon>Actinomycetota</taxon>
        <taxon>Actinomycetes</taxon>
        <taxon>Kitasatosporales</taxon>
        <taxon>Streptomycetaceae</taxon>
        <taxon>Streptomyces</taxon>
    </lineage>
</organism>
<keyword evidence="1" id="KW-1133">Transmembrane helix</keyword>
<keyword evidence="1" id="KW-0472">Membrane</keyword>